<dbReference type="InterPro" id="IPR028098">
    <property type="entry name" value="Glyco_trans_4-like_N"/>
</dbReference>
<reference evidence="4" key="1">
    <citation type="submission" date="2016-11" db="EMBL/GenBank/DDBJ databases">
        <authorList>
            <person name="Varghese N."/>
            <person name="Submissions S."/>
        </authorList>
    </citation>
    <scope>NUCLEOTIDE SEQUENCE [LARGE SCALE GENOMIC DNA]</scope>
    <source>
        <strain evidence="4">DSM 19859</strain>
    </source>
</reference>
<dbReference type="STRING" id="573501.SAMN04487999_2596"/>
<dbReference type="GO" id="GO:0016757">
    <property type="term" value="F:glycosyltransferase activity"/>
    <property type="evidence" value="ECO:0007669"/>
    <property type="project" value="UniProtKB-ARBA"/>
</dbReference>
<dbReference type="SUPFAM" id="SSF53756">
    <property type="entry name" value="UDP-Glycosyltransferase/glycogen phosphorylase"/>
    <property type="match status" value="1"/>
</dbReference>
<reference evidence="2 5" key="3">
    <citation type="submission" date="2018-07" db="EMBL/GenBank/DDBJ databases">
        <title>Leeuwenhoekiella genomics.</title>
        <authorList>
            <person name="Tahon G."/>
            <person name="Willems A."/>
        </authorList>
    </citation>
    <scope>NUCLEOTIDE SEQUENCE [LARGE SCALE GENOMIC DNA]</scope>
    <source>
        <strain evidence="2 5">LMG 24856</strain>
    </source>
</reference>
<evidence type="ECO:0000313" key="5">
    <source>
        <dbReference type="Proteomes" id="UP000290037"/>
    </source>
</evidence>
<dbReference type="AlphaFoldDB" id="A0A1M5Z1K4"/>
<dbReference type="RefSeq" id="WP_072983663.1">
    <property type="nucleotide sequence ID" value="NZ_FQXT01000004.1"/>
</dbReference>
<dbReference type="Proteomes" id="UP000290037">
    <property type="component" value="Unassembled WGS sequence"/>
</dbReference>
<evidence type="ECO:0000313" key="4">
    <source>
        <dbReference type="Proteomes" id="UP000184240"/>
    </source>
</evidence>
<dbReference type="Gene3D" id="3.40.50.2000">
    <property type="entry name" value="Glycogen Phosphorylase B"/>
    <property type="match status" value="2"/>
</dbReference>
<gene>
    <name evidence="2" type="ORF">DSM01_1873</name>
    <name evidence="3" type="ORF">SAMN04487999_2596</name>
</gene>
<keyword evidence="3" id="KW-0808">Transferase</keyword>
<protein>
    <submittedName>
        <fullName evidence="2">Glycosyltransferase involved in cell wall biosynthesis</fullName>
    </submittedName>
    <submittedName>
        <fullName evidence="3">Glycosyltransferase involved in cell wall bisynthesis</fullName>
    </submittedName>
</protein>
<dbReference type="Pfam" id="PF13439">
    <property type="entry name" value="Glyco_transf_4"/>
    <property type="match status" value="1"/>
</dbReference>
<dbReference type="Proteomes" id="UP000184240">
    <property type="component" value="Unassembled WGS sequence"/>
</dbReference>
<evidence type="ECO:0000259" key="1">
    <source>
        <dbReference type="Pfam" id="PF13439"/>
    </source>
</evidence>
<dbReference type="PANTHER" id="PTHR12526">
    <property type="entry name" value="GLYCOSYLTRANSFERASE"/>
    <property type="match status" value="1"/>
</dbReference>
<feature type="domain" description="Glycosyltransferase subfamily 4-like N-terminal" evidence="1">
    <location>
        <begin position="12"/>
        <end position="162"/>
    </location>
</feature>
<dbReference type="OrthoDB" id="823685at2"/>
<reference evidence="3" key="2">
    <citation type="submission" date="2016-11" db="EMBL/GenBank/DDBJ databases">
        <authorList>
            <person name="Jaros S."/>
            <person name="Januszkiewicz K."/>
            <person name="Wedrychowicz H."/>
        </authorList>
    </citation>
    <scope>NUCLEOTIDE SEQUENCE [LARGE SCALE GENOMIC DNA]</scope>
    <source>
        <strain evidence="3">DSM 19859</strain>
    </source>
</reference>
<sequence length="356" mass="40371">MRILQLIDSLAIGGAERMAVNYANALYDRVEVSALCSTRQEGLLRELIKPEVPYLYLARKRRLDVAAVFRLKRFIKQHQIKIIHAHGSSYFIAALVKLMTPGLKLIWHDHYGNSEYLEDRNTGYLKLFSTLFDAVFSVNKKLAIWAKRTLKVEKTFYIKNFIAEALPYDTTENFRGVRGKRLVCVANLRPQKNHHLLIDAFEKLLETDPEYTLHLFGEAPDTLYAKSILQRLKEHPFKSSVFYHGLYLKMSAVLPHFDAGVLSSNSEGLPLALLEYGQAGLAVITTDVGQCKQVLDDAGICVPPEDNEAFASALLHLEENPLKTQQKPKIFQNKVQEHYGAPSILTEVLSIYAQII</sequence>
<dbReference type="EMBL" id="QOVN01000003">
    <property type="protein sequence ID" value="RXG29771.1"/>
    <property type="molecule type" value="Genomic_DNA"/>
</dbReference>
<evidence type="ECO:0000313" key="2">
    <source>
        <dbReference type="EMBL" id="RXG29771.1"/>
    </source>
</evidence>
<name>A0A1M5Z1K4_9FLAO</name>
<evidence type="ECO:0000313" key="3">
    <source>
        <dbReference type="EMBL" id="SHI17958.1"/>
    </source>
</evidence>
<dbReference type="Pfam" id="PF13692">
    <property type="entry name" value="Glyco_trans_1_4"/>
    <property type="match status" value="1"/>
</dbReference>
<organism evidence="3 4">
    <name type="scientific">Leeuwenhoekiella palythoae</name>
    <dbReference type="NCBI Taxonomy" id="573501"/>
    <lineage>
        <taxon>Bacteria</taxon>
        <taxon>Pseudomonadati</taxon>
        <taxon>Bacteroidota</taxon>
        <taxon>Flavobacteriia</taxon>
        <taxon>Flavobacteriales</taxon>
        <taxon>Flavobacteriaceae</taxon>
        <taxon>Leeuwenhoekiella</taxon>
    </lineage>
</organism>
<proteinExistence type="predicted"/>
<accession>A0A1M5Z1K4</accession>
<dbReference type="EMBL" id="FQXT01000004">
    <property type="protein sequence ID" value="SHI17958.1"/>
    <property type="molecule type" value="Genomic_DNA"/>
</dbReference>
<keyword evidence="5" id="KW-1185">Reference proteome</keyword>